<reference evidence="2" key="2">
    <citation type="submission" date="2020-09" db="EMBL/GenBank/DDBJ databases">
        <authorList>
            <person name="Sun Q."/>
            <person name="Ohkuma M."/>
        </authorList>
    </citation>
    <scope>NUCLEOTIDE SEQUENCE</scope>
    <source>
        <strain evidence="2">JCM 4784</strain>
    </source>
</reference>
<accession>A0A919DMJ8</accession>
<keyword evidence="3" id="KW-1185">Reference proteome</keyword>
<dbReference type="Proteomes" id="UP000608024">
    <property type="component" value="Unassembled WGS sequence"/>
</dbReference>
<organism evidence="2 3">
    <name type="scientific">Streptomyces longispororuber</name>
    <dbReference type="NCBI Taxonomy" id="68230"/>
    <lineage>
        <taxon>Bacteria</taxon>
        <taxon>Bacillati</taxon>
        <taxon>Actinomycetota</taxon>
        <taxon>Actinomycetes</taxon>
        <taxon>Kitasatosporales</taxon>
        <taxon>Streptomycetaceae</taxon>
        <taxon>Streptomyces</taxon>
    </lineage>
</organism>
<feature type="compositionally biased region" description="Gly residues" evidence="1">
    <location>
        <begin position="21"/>
        <end position="30"/>
    </location>
</feature>
<feature type="region of interest" description="Disordered" evidence="1">
    <location>
        <begin position="1"/>
        <end position="78"/>
    </location>
</feature>
<feature type="compositionally biased region" description="Polar residues" evidence="1">
    <location>
        <begin position="61"/>
        <end position="72"/>
    </location>
</feature>
<sequence length="104" mass="10699">MGGRADDNSDWNERSIQSGSRCGGGGGGPGRATPPPPPPPPPPPRQGEPPRETRRVKYIGRTSQNSSPNAPSGPSLWAGYRPVTAAATAIPSRGSLSRASTQVT</sequence>
<reference evidence="2" key="1">
    <citation type="journal article" date="2014" name="Int. J. Syst. Evol. Microbiol.">
        <title>Complete genome sequence of Corynebacterium casei LMG S-19264T (=DSM 44701T), isolated from a smear-ripened cheese.</title>
        <authorList>
            <consortium name="US DOE Joint Genome Institute (JGI-PGF)"/>
            <person name="Walter F."/>
            <person name="Albersmeier A."/>
            <person name="Kalinowski J."/>
            <person name="Ruckert C."/>
        </authorList>
    </citation>
    <scope>NUCLEOTIDE SEQUENCE</scope>
    <source>
        <strain evidence="2">JCM 4784</strain>
    </source>
</reference>
<evidence type="ECO:0000256" key="1">
    <source>
        <dbReference type="SAM" id="MobiDB-lite"/>
    </source>
</evidence>
<dbReference type="EMBL" id="BNBT01000033">
    <property type="protein sequence ID" value="GHE56989.1"/>
    <property type="molecule type" value="Genomic_DNA"/>
</dbReference>
<evidence type="ECO:0000313" key="3">
    <source>
        <dbReference type="Proteomes" id="UP000608024"/>
    </source>
</evidence>
<feature type="compositionally biased region" description="Basic and acidic residues" evidence="1">
    <location>
        <begin position="1"/>
        <end position="13"/>
    </location>
</feature>
<proteinExistence type="predicted"/>
<protein>
    <submittedName>
        <fullName evidence="2">Uncharacterized protein</fullName>
    </submittedName>
</protein>
<feature type="compositionally biased region" description="Pro residues" evidence="1">
    <location>
        <begin position="32"/>
        <end position="47"/>
    </location>
</feature>
<name>A0A919DMJ8_9ACTN</name>
<comment type="caution">
    <text evidence="2">The sequence shown here is derived from an EMBL/GenBank/DDBJ whole genome shotgun (WGS) entry which is preliminary data.</text>
</comment>
<gene>
    <name evidence="2" type="ORF">GCM10018785_27800</name>
</gene>
<dbReference type="AlphaFoldDB" id="A0A919DMJ8"/>
<evidence type="ECO:0000313" key="2">
    <source>
        <dbReference type="EMBL" id="GHE56989.1"/>
    </source>
</evidence>